<dbReference type="PANTHER" id="PTHR30040:SF2">
    <property type="entry name" value="FAD:PROTEIN FMN TRANSFERASE"/>
    <property type="match status" value="1"/>
</dbReference>
<dbReference type="EC" id="2.7.1.180" evidence="1 10"/>
<proteinExistence type="inferred from homology"/>
<feature type="binding site" evidence="11">
    <location>
        <position position="281"/>
    </location>
    <ligand>
        <name>Mg(2+)</name>
        <dbReference type="ChEBI" id="CHEBI:18420"/>
    </ligand>
</feature>
<keyword evidence="4 10" id="KW-0808">Transferase</keyword>
<dbReference type="SUPFAM" id="SSF143631">
    <property type="entry name" value="ApbE-like"/>
    <property type="match status" value="1"/>
</dbReference>
<keyword evidence="12" id="KW-0449">Lipoprotein</keyword>
<comment type="cofactor">
    <cofactor evidence="11">
        <name>Mg(2+)</name>
        <dbReference type="ChEBI" id="CHEBI:18420"/>
    </cofactor>
    <cofactor evidence="11">
        <name>Mn(2+)</name>
        <dbReference type="ChEBI" id="CHEBI:29035"/>
    </cofactor>
    <text evidence="11">Magnesium. Can also use manganese.</text>
</comment>
<organism evidence="12 13">
    <name type="scientific">Liquorilactobacillus sucicola DSM 21376 = JCM 15457</name>
    <dbReference type="NCBI Taxonomy" id="1423806"/>
    <lineage>
        <taxon>Bacteria</taxon>
        <taxon>Bacillati</taxon>
        <taxon>Bacillota</taxon>
        <taxon>Bacilli</taxon>
        <taxon>Lactobacillales</taxon>
        <taxon>Lactobacillaceae</taxon>
        <taxon>Liquorilactobacillus</taxon>
    </lineage>
</organism>
<keyword evidence="3 10" id="KW-0285">Flavoprotein</keyword>
<dbReference type="PATRIC" id="fig|1423806.3.peg.152"/>
<evidence type="ECO:0000256" key="5">
    <source>
        <dbReference type="ARBA" id="ARBA00022723"/>
    </source>
</evidence>
<evidence type="ECO:0000256" key="7">
    <source>
        <dbReference type="ARBA" id="ARBA00022842"/>
    </source>
</evidence>
<feature type="binding site" evidence="11">
    <location>
        <position position="161"/>
    </location>
    <ligand>
        <name>Mg(2+)</name>
        <dbReference type="ChEBI" id="CHEBI:18420"/>
    </ligand>
</feature>
<evidence type="ECO:0000256" key="1">
    <source>
        <dbReference type="ARBA" id="ARBA00011955"/>
    </source>
</evidence>
<dbReference type="STRING" id="1423806.FD15_GL000149"/>
<keyword evidence="6 10" id="KW-0274">FAD</keyword>
<reference evidence="12 13" key="1">
    <citation type="journal article" date="2015" name="Genome Announc.">
        <title>Expanding the biotechnology potential of lactobacilli through comparative genomics of 213 strains and associated genera.</title>
        <authorList>
            <person name="Sun Z."/>
            <person name="Harris H.M."/>
            <person name="McCann A."/>
            <person name="Guo C."/>
            <person name="Argimon S."/>
            <person name="Zhang W."/>
            <person name="Yang X."/>
            <person name="Jeffery I.B."/>
            <person name="Cooney J.C."/>
            <person name="Kagawa T.F."/>
            <person name="Liu W."/>
            <person name="Song Y."/>
            <person name="Salvetti E."/>
            <person name="Wrobel A."/>
            <person name="Rasinkangas P."/>
            <person name="Parkhill J."/>
            <person name="Rea M.C."/>
            <person name="O'Sullivan O."/>
            <person name="Ritari J."/>
            <person name="Douillard F.P."/>
            <person name="Paul Ross R."/>
            <person name="Yang R."/>
            <person name="Briner A.E."/>
            <person name="Felis G.E."/>
            <person name="de Vos W.M."/>
            <person name="Barrangou R."/>
            <person name="Klaenhammer T.R."/>
            <person name="Caufield P.W."/>
            <person name="Cui Y."/>
            <person name="Zhang H."/>
            <person name="O'Toole P.W."/>
        </authorList>
    </citation>
    <scope>NUCLEOTIDE SEQUENCE [LARGE SCALE GENOMIC DNA]</scope>
    <source>
        <strain evidence="12 13">DSM 21376</strain>
    </source>
</reference>
<evidence type="ECO:0000256" key="11">
    <source>
        <dbReference type="PIRSR" id="PIRSR006268-2"/>
    </source>
</evidence>
<dbReference type="GO" id="GO:0016740">
    <property type="term" value="F:transferase activity"/>
    <property type="evidence" value="ECO:0007669"/>
    <property type="project" value="UniProtKB-UniRule"/>
</dbReference>
<gene>
    <name evidence="12" type="ORF">FD15_GL000149</name>
</gene>
<dbReference type="eggNOG" id="COG1477">
    <property type="taxonomic scope" value="Bacteria"/>
</dbReference>
<evidence type="ECO:0000313" key="12">
    <source>
        <dbReference type="EMBL" id="KRN06601.1"/>
    </source>
</evidence>
<sequence>MDKNRFTAGIIADLARQSVEKTFYALGTTVTLTAFGTISDRILDEAYRLIMCYEDKLTVNRDNSEIMAINHAAGKGPVQVSTGVYQLVKRAVAASRENSGFNVAIGPLVKLWQIGFEGANIPSEQQIQKKMVLIDPTRIILDDRNMTVFLPDAGMELDLGGIAKGYIADRVRSLWDAHGITAGIINLGGNLLTVGTCPLHEDAKWRIGVQNPWQKRGKPLAIEKIGPCSAVTSGIYERYFETAGKNYHHILDSRTGNPLETDLVGVTVFTRDSLVGEIESTRLFFAGSMPEDWQKERPDLYGAVFVYRDHRVQCCGFGDVNGLGG</sequence>
<dbReference type="GO" id="GO:0046872">
    <property type="term" value="F:metal ion binding"/>
    <property type="evidence" value="ECO:0007669"/>
    <property type="project" value="UniProtKB-UniRule"/>
</dbReference>
<evidence type="ECO:0000313" key="13">
    <source>
        <dbReference type="Proteomes" id="UP000050961"/>
    </source>
</evidence>
<dbReference type="RefSeq" id="WP_051993447.1">
    <property type="nucleotide sequence ID" value="NZ_AYZF01000008.1"/>
</dbReference>
<name>A0A0R2DRD9_9LACO</name>
<comment type="caution">
    <text evidence="12">The sequence shown here is derived from an EMBL/GenBank/DDBJ whole genome shotgun (WGS) entry which is preliminary data.</text>
</comment>
<evidence type="ECO:0000256" key="3">
    <source>
        <dbReference type="ARBA" id="ARBA00022630"/>
    </source>
</evidence>
<dbReference type="Proteomes" id="UP000050961">
    <property type="component" value="Unassembled WGS sequence"/>
</dbReference>
<evidence type="ECO:0000256" key="9">
    <source>
        <dbReference type="ARBA" id="ARBA00048540"/>
    </source>
</evidence>
<protein>
    <recommendedName>
        <fullName evidence="2 10">FAD:protein FMN transferase</fullName>
        <ecNumber evidence="1 10">2.7.1.180</ecNumber>
    </recommendedName>
    <alternativeName>
        <fullName evidence="8 10">Flavin transferase</fullName>
    </alternativeName>
</protein>
<dbReference type="InterPro" id="IPR024932">
    <property type="entry name" value="ApbE"/>
</dbReference>
<evidence type="ECO:0000256" key="10">
    <source>
        <dbReference type="PIRNR" id="PIRNR006268"/>
    </source>
</evidence>
<evidence type="ECO:0000256" key="8">
    <source>
        <dbReference type="ARBA" id="ARBA00031306"/>
    </source>
</evidence>
<evidence type="ECO:0000256" key="4">
    <source>
        <dbReference type="ARBA" id="ARBA00022679"/>
    </source>
</evidence>
<dbReference type="PIRSF" id="PIRSF006268">
    <property type="entry name" value="ApbE"/>
    <property type="match status" value="1"/>
</dbReference>
<keyword evidence="7 10" id="KW-0460">Magnesium</keyword>
<dbReference type="EMBL" id="AYZF01000008">
    <property type="protein sequence ID" value="KRN06601.1"/>
    <property type="molecule type" value="Genomic_DNA"/>
</dbReference>
<dbReference type="OrthoDB" id="9778595at2"/>
<dbReference type="PANTHER" id="PTHR30040">
    <property type="entry name" value="THIAMINE BIOSYNTHESIS LIPOPROTEIN APBE"/>
    <property type="match status" value="1"/>
</dbReference>
<dbReference type="AlphaFoldDB" id="A0A0R2DRD9"/>
<dbReference type="Pfam" id="PF02424">
    <property type="entry name" value="ApbE"/>
    <property type="match status" value="1"/>
</dbReference>
<dbReference type="Gene3D" id="3.10.520.10">
    <property type="entry name" value="ApbE-like domains"/>
    <property type="match status" value="1"/>
</dbReference>
<dbReference type="InterPro" id="IPR003374">
    <property type="entry name" value="ApbE-like_sf"/>
</dbReference>
<evidence type="ECO:0000256" key="2">
    <source>
        <dbReference type="ARBA" id="ARBA00016337"/>
    </source>
</evidence>
<evidence type="ECO:0000256" key="6">
    <source>
        <dbReference type="ARBA" id="ARBA00022827"/>
    </source>
</evidence>
<keyword evidence="5 10" id="KW-0479">Metal-binding</keyword>
<comment type="catalytic activity">
    <reaction evidence="9 10">
        <text>L-threonyl-[protein] + FAD = FMN-L-threonyl-[protein] + AMP + H(+)</text>
        <dbReference type="Rhea" id="RHEA:36847"/>
        <dbReference type="Rhea" id="RHEA-COMP:11060"/>
        <dbReference type="Rhea" id="RHEA-COMP:11061"/>
        <dbReference type="ChEBI" id="CHEBI:15378"/>
        <dbReference type="ChEBI" id="CHEBI:30013"/>
        <dbReference type="ChEBI" id="CHEBI:57692"/>
        <dbReference type="ChEBI" id="CHEBI:74257"/>
        <dbReference type="ChEBI" id="CHEBI:456215"/>
        <dbReference type="EC" id="2.7.1.180"/>
    </reaction>
</comment>
<comment type="similarity">
    <text evidence="10">Belongs to the ApbE family.</text>
</comment>
<keyword evidence="13" id="KW-1185">Reference proteome</keyword>
<accession>A0A0R2DRD9</accession>